<dbReference type="Pfam" id="PF03780">
    <property type="entry name" value="Asp23"/>
    <property type="match status" value="1"/>
</dbReference>
<dbReference type="InterPro" id="IPR005531">
    <property type="entry name" value="Asp23"/>
</dbReference>
<evidence type="ECO:0000313" key="3">
    <source>
        <dbReference type="EMBL" id="MFC5926581.1"/>
    </source>
</evidence>
<evidence type="ECO:0000256" key="1">
    <source>
        <dbReference type="ARBA" id="ARBA00005721"/>
    </source>
</evidence>
<dbReference type="RefSeq" id="WP_377514826.1">
    <property type="nucleotide sequence ID" value="NZ_JBHSQS010000018.1"/>
</dbReference>
<feature type="region of interest" description="Disordered" evidence="2">
    <location>
        <begin position="1"/>
        <end position="21"/>
    </location>
</feature>
<dbReference type="Proteomes" id="UP001596226">
    <property type="component" value="Unassembled WGS sequence"/>
</dbReference>
<evidence type="ECO:0000313" key="4">
    <source>
        <dbReference type="Proteomes" id="UP001596226"/>
    </source>
</evidence>
<dbReference type="PANTHER" id="PTHR34297:SF3">
    <property type="entry name" value="ALKALINE SHOCK PROTEIN 23"/>
    <property type="match status" value="1"/>
</dbReference>
<comment type="similarity">
    <text evidence="1">Belongs to the asp23 family.</text>
</comment>
<protein>
    <submittedName>
        <fullName evidence="3">Asp23/Gls24 family envelope stress response protein</fullName>
    </submittedName>
</protein>
<evidence type="ECO:0000256" key="2">
    <source>
        <dbReference type="SAM" id="MobiDB-lite"/>
    </source>
</evidence>
<keyword evidence="4" id="KW-1185">Reference proteome</keyword>
<reference evidence="4" key="1">
    <citation type="journal article" date="2019" name="Int. J. Syst. Evol. Microbiol.">
        <title>The Global Catalogue of Microorganisms (GCM) 10K type strain sequencing project: providing services to taxonomists for standard genome sequencing and annotation.</title>
        <authorList>
            <consortium name="The Broad Institute Genomics Platform"/>
            <consortium name="The Broad Institute Genome Sequencing Center for Infectious Disease"/>
            <person name="Wu L."/>
            <person name="Ma J."/>
        </authorList>
    </citation>
    <scope>NUCLEOTIDE SEQUENCE [LARGE SCALE GENOMIC DNA]</scope>
    <source>
        <strain evidence="4">CGMCC 4.7144</strain>
    </source>
</reference>
<name>A0ABW1HD20_9ACTN</name>
<comment type="caution">
    <text evidence="3">The sequence shown here is derived from an EMBL/GenBank/DDBJ whole genome shotgun (WGS) entry which is preliminary data.</text>
</comment>
<sequence length="138" mass="13996">MTEDATQAQSATTAPVTGGTNTVDDDVLEKLAVNAARSVDGVTDLGGDAARLFNSVLDRVGLDSVGDSTRGASAKVVNGGAVIDMAIVIEAGRTVPEVSEAVRVAVTEAVKAYGLRVDAVNIRVDDVSLSEPTTPPTA</sequence>
<dbReference type="PANTHER" id="PTHR34297">
    <property type="entry name" value="HYPOTHETICAL CYTOSOLIC PROTEIN-RELATED"/>
    <property type="match status" value="1"/>
</dbReference>
<proteinExistence type="inferred from homology"/>
<dbReference type="EMBL" id="JBHSQS010000018">
    <property type="protein sequence ID" value="MFC5926581.1"/>
    <property type="molecule type" value="Genomic_DNA"/>
</dbReference>
<organism evidence="3 4">
    <name type="scientific">Micromonospora vulcania</name>
    <dbReference type="NCBI Taxonomy" id="1441873"/>
    <lineage>
        <taxon>Bacteria</taxon>
        <taxon>Bacillati</taxon>
        <taxon>Actinomycetota</taxon>
        <taxon>Actinomycetes</taxon>
        <taxon>Micromonosporales</taxon>
        <taxon>Micromonosporaceae</taxon>
        <taxon>Micromonospora</taxon>
    </lineage>
</organism>
<gene>
    <name evidence="3" type="ORF">ACFQGL_24905</name>
</gene>
<accession>A0ABW1HD20</accession>